<evidence type="ECO:0008006" key="4">
    <source>
        <dbReference type="Google" id="ProtNLM"/>
    </source>
</evidence>
<name>A0AAE3QRI6_9BACT</name>
<dbReference type="PROSITE" id="PS51257">
    <property type="entry name" value="PROKAR_LIPOPROTEIN"/>
    <property type="match status" value="1"/>
</dbReference>
<keyword evidence="1" id="KW-0732">Signal</keyword>
<dbReference type="EMBL" id="JASJOS010000013">
    <property type="protein sequence ID" value="MDJ1484152.1"/>
    <property type="molecule type" value="Genomic_DNA"/>
</dbReference>
<dbReference type="AlphaFoldDB" id="A0AAE3QRI6"/>
<protein>
    <recommendedName>
        <fullName evidence="4">Lipoprotein</fullName>
    </recommendedName>
</protein>
<proteinExistence type="predicted"/>
<sequence length="219" mass="24928">MKKYILWLWILGTACTSSTQTTEDNSTTQDTIITSIDTVSSTPAKSETDKSLGYRAELDGDFDGDGTKEKLQEHYVSRTTGQELSKNYPEIEFDSLVGLVISRHPKVYLSSTNAAIKDLPISDHDQLFGIMQLINEGDLNGDGTDELSYIIDYADYSNVNRFYIYTYKNSEWKELANFEIREWQLEDQKPLFTKNPDGTITAKTFDEEASEVEKKIQLK</sequence>
<comment type="caution">
    <text evidence="2">The sequence shown here is derived from an EMBL/GenBank/DDBJ whole genome shotgun (WGS) entry which is preliminary data.</text>
</comment>
<dbReference type="Proteomes" id="UP001241110">
    <property type="component" value="Unassembled WGS sequence"/>
</dbReference>
<evidence type="ECO:0000313" key="2">
    <source>
        <dbReference type="EMBL" id="MDJ1484152.1"/>
    </source>
</evidence>
<evidence type="ECO:0000313" key="3">
    <source>
        <dbReference type="Proteomes" id="UP001241110"/>
    </source>
</evidence>
<accession>A0AAE3QRI6</accession>
<organism evidence="2 3">
    <name type="scientific">Xanthocytophaga flava</name>
    <dbReference type="NCBI Taxonomy" id="3048013"/>
    <lineage>
        <taxon>Bacteria</taxon>
        <taxon>Pseudomonadati</taxon>
        <taxon>Bacteroidota</taxon>
        <taxon>Cytophagia</taxon>
        <taxon>Cytophagales</taxon>
        <taxon>Rhodocytophagaceae</taxon>
        <taxon>Xanthocytophaga</taxon>
    </lineage>
</organism>
<reference evidence="2" key="1">
    <citation type="submission" date="2023-05" db="EMBL/GenBank/DDBJ databases">
        <authorList>
            <person name="Zhang X."/>
        </authorList>
    </citation>
    <scope>NUCLEOTIDE SEQUENCE</scope>
    <source>
        <strain evidence="2">YF14B1</strain>
    </source>
</reference>
<gene>
    <name evidence="2" type="ORF">QNI16_26880</name>
</gene>
<feature type="signal peptide" evidence="1">
    <location>
        <begin position="1"/>
        <end position="19"/>
    </location>
</feature>
<evidence type="ECO:0000256" key="1">
    <source>
        <dbReference type="SAM" id="SignalP"/>
    </source>
</evidence>
<feature type="chain" id="PRO_5042206600" description="Lipoprotein" evidence="1">
    <location>
        <begin position="20"/>
        <end position="219"/>
    </location>
</feature>
<dbReference type="RefSeq" id="WP_313985052.1">
    <property type="nucleotide sequence ID" value="NZ_JASJOS010000013.1"/>
</dbReference>